<sequence>MKKVHLTKKLTKAQKKSYKPHALPEFPIYRTFPIEKDGRYFYLVGQVGIPEEDHFMQWMVLDDEATMVDKETAKPIHEIYTMWEWARTLSDSLIPLLEEREQLHPDSDALEQLIRWIAEQLKERGHEDDTEEILKYITLFRNKTMCEQDILAFLYELRNVVRTTESEGYLSEPNAAQILELWKELQEAYQPWIIQLFTIDSITAENFGIQLEKEEKSTEQKYAYTIFLEKNYVYTTASSLSSLNDHFAGDWNHLLEWHFEKTRIDPDNPKPPISFKGKYKPYPVLKRLYQAMVYAIIPLEALLFLVTWNIGVLIPIGVQLLVFIPILRQYWMWATLHLIFQWKEILKDKSMVIARFEVKDMGSATDSKTFAVLVAIMGGFMHIFLRNWMVLSIFLIVAGLLYGYGVLADRTSLSWTKMEFHESWIKVGPLEVWSHLVRGLSWKDEQTLEIDIRRDNGPLTVQFKPEDTVEAAEALEKWCENNGRSMAG</sequence>
<feature type="transmembrane region" description="Helical" evidence="1">
    <location>
        <begin position="369"/>
        <end position="385"/>
    </location>
</feature>
<dbReference type="Proteomes" id="UP000199668">
    <property type="component" value="Unassembled WGS sequence"/>
</dbReference>
<evidence type="ECO:0000313" key="2">
    <source>
        <dbReference type="EMBL" id="SFL49196.1"/>
    </source>
</evidence>
<keyword evidence="1" id="KW-0812">Transmembrane</keyword>
<keyword evidence="1" id="KW-0472">Membrane</keyword>
<dbReference type="AlphaFoldDB" id="A0A1I4I690"/>
<proteinExistence type="predicted"/>
<evidence type="ECO:0000256" key="1">
    <source>
        <dbReference type="SAM" id="Phobius"/>
    </source>
</evidence>
<dbReference type="EMBL" id="FOTY01000001">
    <property type="protein sequence ID" value="SFL49196.1"/>
    <property type="molecule type" value="Genomic_DNA"/>
</dbReference>
<name>A0A1I4I690_9BACI</name>
<feature type="transmembrane region" description="Helical" evidence="1">
    <location>
        <begin position="316"/>
        <end position="340"/>
    </location>
</feature>
<dbReference type="RefSeq" id="WP_090925180.1">
    <property type="nucleotide sequence ID" value="NZ_FOTY01000001.1"/>
</dbReference>
<dbReference type="OrthoDB" id="2944299at2"/>
<keyword evidence="3" id="KW-1185">Reference proteome</keyword>
<accession>A0A1I4I690</accession>
<keyword evidence="1" id="KW-1133">Transmembrane helix</keyword>
<gene>
    <name evidence="2" type="ORF">SAMN04488054_101212</name>
</gene>
<organism evidence="2 3">
    <name type="scientific">Salibacterium qingdaonense</name>
    <dbReference type="NCBI Taxonomy" id="266892"/>
    <lineage>
        <taxon>Bacteria</taxon>
        <taxon>Bacillati</taxon>
        <taxon>Bacillota</taxon>
        <taxon>Bacilli</taxon>
        <taxon>Bacillales</taxon>
        <taxon>Bacillaceae</taxon>
    </lineage>
</organism>
<evidence type="ECO:0000313" key="3">
    <source>
        <dbReference type="Proteomes" id="UP000199668"/>
    </source>
</evidence>
<reference evidence="2 3" key="1">
    <citation type="submission" date="2016-10" db="EMBL/GenBank/DDBJ databases">
        <authorList>
            <person name="de Groot N.N."/>
        </authorList>
    </citation>
    <scope>NUCLEOTIDE SEQUENCE [LARGE SCALE GENOMIC DNA]</scope>
    <source>
        <strain evidence="2 3">CGMCC 1.6134</strain>
    </source>
</reference>
<protein>
    <submittedName>
        <fullName evidence="2">Uncharacterized protein</fullName>
    </submittedName>
</protein>
<feature type="transmembrane region" description="Helical" evidence="1">
    <location>
        <begin position="391"/>
        <end position="408"/>
    </location>
</feature>